<keyword evidence="3" id="KW-1185">Reference proteome</keyword>
<feature type="region of interest" description="Disordered" evidence="1">
    <location>
        <begin position="76"/>
        <end position="95"/>
    </location>
</feature>
<dbReference type="InterPro" id="IPR036612">
    <property type="entry name" value="KH_dom_type_1_sf"/>
</dbReference>
<dbReference type="AlphaFoldDB" id="A0A915CLA2"/>
<dbReference type="Proteomes" id="UP000887574">
    <property type="component" value="Unplaced"/>
</dbReference>
<protein>
    <submittedName>
        <fullName evidence="4">K Homology domain-containing protein</fullName>
    </submittedName>
</protein>
<sequence>MMQKLCTRAINQQALLLYRIAGVSSAANTINQKNNYEAGKQFDSASCGRAHSSTTIENTEIEQDVQLSNTQVQPGIGSKVEQQVKPTSSKKNSKTDKFNSFLEEGRFYMRFLVPVEADAIVGPLSRNLKYFRSKYQAYIHISIAPMPERTVSIAGPQENCADYYKKFVCHLRQAQKIEEHDIIDVRVLVHKTMLN</sequence>
<feature type="domain" description="K Homology" evidence="2">
    <location>
        <begin position="110"/>
        <end position="161"/>
    </location>
</feature>
<evidence type="ECO:0000313" key="3">
    <source>
        <dbReference type="Proteomes" id="UP000887574"/>
    </source>
</evidence>
<reference evidence="4" key="1">
    <citation type="submission" date="2022-11" db="UniProtKB">
        <authorList>
            <consortium name="WormBaseParasite"/>
        </authorList>
    </citation>
    <scope>IDENTIFICATION</scope>
</reference>
<evidence type="ECO:0000259" key="2">
    <source>
        <dbReference type="Pfam" id="PF00013"/>
    </source>
</evidence>
<dbReference type="InterPro" id="IPR004088">
    <property type="entry name" value="KH_dom_type_1"/>
</dbReference>
<evidence type="ECO:0000313" key="4">
    <source>
        <dbReference type="WBParaSite" id="jg10331"/>
    </source>
</evidence>
<dbReference type="Pfam" id="PF00013">
    <property type="entry name" value="KH_1"/>
    <property type="match status" value="1"/>
</dbReference>
<accession>A0A915CLA2</accession>
<organism evidence="3 4">
    <name type="scientific">Ditylenchus dipsaci</name>
    <dbReference type="NCBI Taxonomy" id="166011"/>
    <lineage>
        <taxon>Eukaryota</taxon>
        <taxon>Metazoa</taxon>
        <taxon>Ecdysozoa</taxon>
        <taxon>Nematoda</taxon>
        <taxon>Chromadorea</taxon>
        <taxon>Rhabditida</taxon>
        <taxon>Tylenchina</taxon>
        <taxon>Tylenchomorpha</taxon>
        <taxon>Sphaerularioidea</taxon>
        <taxon>Anguinidae</taxon>
        <taxon>Anguininae</taxon>
        <taxon>Ditylenchus</taxon>
    </lineage>
</organism>
<dbReference type="WBParaSite" id="jg10331">
    <property type="protein sequence ID" value="jg10331"/>
    <property type="gene ID" value="jg10331"/>
</dbReference>
<feature type="compositionally biased region" description="Polar residues" evidence="1">
    <location>
        <begin position="80"/>
        <end position="90"/>
    </location>
</feature>
<dbReference type="GO" id="GO:0003723">
    <property type="term" value="F:RNA binding"/>
    <property type="evidence" value="ECO:0007669"/>
    <property type="project" value="InterPro"/>
</dbReference>
<proteinExistence type="predicted"/>
<name>A0A915CLA2_9BILA</name>
<evidence type="ECO:0000256" key="1">
    <source>
        <dbReference type="SAM" id="MobiDB-lite"/>
    </source>
</evidence>
<dbReference type="Gene3D" id="3.30.1370.10">
    <property type="entry name" value="K Homology domain, type 1"/>
    <property type="match status" value="1"/>
</dbReference>